<gene>
    <name evidence="2" type="ORF">RCL2_002356600</name>
</gene>
<protein>
    <submittedName>
        <fullName evidence="2">Uncharacterized protein</fullName>
    </submittedName>
</protein>
<reference evidence="2" key="1">
    <citation type="submission" date="2019-10" db="EMBL/GenBank/DDBJ databases">
        <title>Conservation and host-specific expression of non-tandemly repeated heterogenous ribosome RNA gene in arbuscular mycorrhizal fungi.</title>
        <authorList>
            <person name="Maeda T."/>
            <person name="Kobayashi Y."/>
            <person name="Nakagawa T."/>
            <person name="Ezawa T."/>
            <person name="Yamaguchi K."/>
            <person name="Bino T."/>
            <person name="Nishimoto Y."/>
            <person name="Shigenobu S."/>
            <person name="Kawaguchi M."/>
        </authorList>
    </citation>
    <scope>NUCLEOTIDE SEQUENCE</scope>
    <source>
        <strain evidence="2">HR1</strain>
    </source>
</reference>
<evidence type="ECO:0000313" key="2">
    <source>
        <dbReference type="EMBL" id="GES96966.1"/>
    </source>
</evidence>
<organism evidence="2 3">
    <name type="scientific">Rhizophagus clarus</name>
    <dbReference type="NCBI Taxonomy" id="94130"/>
    <lineage>
        <taxon>Eukaryota</taxon>
        <taxon>Fungi</taxon>
        <taxon>Fungi incertae sedis</taxon>
        <taxon>Mucoromycota</taxon>
        <taxon>Glomeromycotina</taxon>
        <taxon>Glomeromycetes</taxon>
        <taxon>Glomerales</taxon>
        <taxon>Glomeraceae</taxon>
        <taxon>Rhizophagus</taxon>
    </lineage>
</organism>
<dbReference type="AlphaFoldDB" id="A0A8H3QYR5"/>
<dbReference type="EMBL" id="BLAL01000254">
    <property type="protein sequence ID" value="GES96966.1"/>
    <property type="molecule type" value="Genomic_DNA"/>
</dbReference>
<sequence length="239" mass="27201">MADVSDVDAGVAPNQKPELNYYRNLWWRNGEFSSKAKWEEVSLPYLLIINAVDYTNSRIVNLGATRTRADDSGKETDSSFRPKKARVPAPAGSDGESEPWPNLVIEVAYSETIDHVFKKVREYWCPDLSRVHDVIVVKIDPVPDGEIPSRMQAWHFCANDRRTRNSQLEARTHFEFGTQDGANPPNQLNIVPGMRLINISLNCLYHEAYTGVQIPATLPSPIVLDFYQVLDEFLFTYRV</sequence>
<feature type="compositionally biased region" description="Basic and acidic residues" evidence="1">
    <location>
        <begin position="67"/>
        <end position="80"/>
    </location>
</feature>
<comment type="caution">
    <text evidence="2">The sequence shown here is derived from an EMBL/GenBank/DDBJ whole genome shotgun (WGS) entry which is preliminary data.</text>
</comment>
<evidence type="ECO:0000256" key="1">
    <source>
        <dbReference type="SAM" id="MobiDB-lite"/>
    </source>
</evidence>
<dbReference type="Proteomes" id="UP000615446">
    <property type="component" value="Unassembled WGS sequence"/>
</dbReference>
<evidence type="ECO:0000313" key="3">
    <source>
        <dbReference type="Proteomes" id="UP000615446"/>
    </source>
</evidence>
<accession>A0A8H3QYR5</accession>
<feature type="region of interest" description="Disordered" evidence="1">
    <location>
        <begin position="66"/>
        <end position="98"/>
    </location>
</feature>
<dbReference type="OrthoDB" id="2313811at2759"/>
<name>A0A8H3QYR5_9GLOM</name>
<proteinExistence type="predicted"/>